<name>A0ABR4AB92_9LECA</name>
<dbReference type="Proteomes" id="UP001590950">
    <property type="component" value="Unassembled WGS sequence"/>
</dbReference>
<protein>
    <recommendedName>
        <fullName evidence="3">Secreted protein</fullName>
    </recommendedName>
</protein>
<evidence type="ECO:0000313" key="2">
    <source>
        <dbReference type="Proteomes" id="UP001590950"/>
    </source>
</evidence>
<gene>
    <name evidence="1" type="ORF">N7G274_004475</name>
</gene>
<evidence type="ECO:0000313" key="1">
    <source>
        <dbReference type="EMBL" id="KAL2042716.1"/>
    </source>
</evidence>
<evidence type="ECO:0008006" key="3">
    <source>
        <dbReference type="Google" id="ProtNLM"/>
    </source>
</evidence>
<reference evidence="1 2" key="1">
    <citation type="submission" date="2024-09" db="EMBL/GenBank/DDBJ databases">
        <title>Rethinking Asexuality: The Enigmatic Case of Functional Sexual Genes in Lepraria (Stereocaulaceae).</title>
        <authorList>
            <person name="Doellman M."/>
            <person name="Sun Y."/>
            <person name="Barcenas-Pena A."/>
            <person name="Lumbsch H.T."/>
            <person name="Grewe F."/>
        </authorList>
    </citation>
    <scope>NUCLEOTIDE SEQUENCE [LARGE SCALE GENOMIC DNA]</scope>
    <source>
        <strain evidence="1 2">Mercado 3170</strain>
    </source>
</reference>
<dbReference type="EMBL" id="JBEFKJ010000013">
    <property type="protein sequence ID" value="KAL2042716.1"/>
    <property type="molecule type" value="Genomic_DNA"/>
</dbReference>
<keyword evidence="2" id="KW-1185">Reference proteome</keyword>
<accession>A0ABR4AB92</accession>
<comment type="caution">
    <text evidence="1">The sequence shown here is derived from an EMBL/GenBank/DDBJ whole genome shotgun (WGS) entry which is preliminary data.</text>
</comment>
<organism evidence="1 2">
    <name type="scientific">Stereocaulon virgatum</name>
    <dbReference type="NCBI Taxonomy" id="373712"/>
    <lineage>
        <taxon>Eukaryota</taxon>
        <taxon>Fungi</taxon>
        <taxon>Dikarya</taxon>
        <taxon>Ascomycota</taxon>
        <taxon>Pezizomycotina</taxon>
        <taxon>Lecanoromycetes</taxon>
        <taxon>OSLEUM clade</taxon>
        <taxon>Lecanoromycetidae</taxon>
        <taxon>Lecanorales</taxon>
        <taxon>Lecanorineae</taxon>
        <taxon>Stereocaulaceae</taxon>
        <taxon>Stereocaulon</taxon>
    </lineage>
</organism>
<proteinExistence type="predicted"/>
<sequence>MACSARCLYEPSQPRAFPSFALHTLVWSAVFSTHLPAVTTAWSCDHGLQIHSYSHNVTGLQRGFPTLDCALLIPSFASNYMAFHSHSQQVSFVSLTRIEPPLKQ</sequence>